<evidence type="ECO:0000313" key="2">
    <source>
        <dbReference type="Proteomes" id="UP000054653"/>
    </source>
</evidence>
<proteinExistence type="predicted"/>
<reference evidence="1 2" key="1">
    <citation type="submission" date="2015-01" db="EMBL/GenBank/DDBJ databases">
        <title>Evolution of Trichinella species and genotypes.</title>
        <authorList>
            <person name="Korhonen P.K."/>
            <person name="Edoardo P."/>
            <person name="Giuseppe L.R."/>
            <person name="Gasser R.B."/>
        </authorList>
    </citation>
    <scope>NUCLEOTIDE SEQUENCE [LARGE SCALE GENOMIC DNA]</scope>
    <source>
        <strain evidence="1">ISS120</strain>
    </source>
</reference>
<keyword evidence="2" id="KW-1185">Reference proteome</keyword>
<dbReference type="AlphaFoldDB" id="A0A0V1DBN7"/>
<evidence type="ECO:0000313" key="1">
    <source>
        <dbReference type="EMBL" id="KRY58788.1"/>
    </source>
</evidence>
<accession>A0A0V1DBN7</accession>
<dbReference type="Proteomes" id="UP000054653">
    <property type="component" value="Unassembled WGS sequence"/>
</dbReference>
<comment type="caution">
    <text evidence="1">The sequence shown here is derived from an EMBL/GenBank/DDBJ whole genome shotgun (WGS) entry which is preliminary data.</text>
</comment>
<sequence>MSNCTNNLCKYNSWDSRMKNPSARKREPLKQNLKINNRTVGQMLRFLSFALHFTKAHGSFCSVTARIARQLMFYIKITAV</sequence>
<dbReference type="EMBL" id="JYDI01000018">
    <property type="protein sequence ID" value="KRY58788.1"/>
    <property type="molecule type" value="Genomic_DNA"/>
</dbReference>
<organism evidence="1 2">
    <name type="scientific">Trichinella britovi</name>
    <name type="common">Parasitic roundworm</name>
    <dbReference type="NCBI Taxonomy" id="45882"/>
    <lineage>
        <taxon>Eukaryota</taxon>
        <taxon>Metazoa</taxon>
        <taxon>Ecdysozoa</taxon>
        <taxon>Nematoda</taxon>
        <taxon>Enoplea</taxon>
        <taxon>Dorylaimia</taxon>
        <taxon>Trichinellida</taxon>
        <taxon>Trichinellidae</taxon>
        <taxon>Trichinella</taxon>
    </lineage>
</organism>
<name>A0A0V1DBN7_TRIBR</name>
<gene>
    <name evidence="1" type="ORF">T03_15644</name>
</gene>
<protein>
    <submittedName>
        <fullName evidence="1">Uncharacterized protein</fullName>
    </submittedName>
</protein>